<dbReference type="Gene3D" id="3.40.50.300">
    <property type="entry name" value="P-loop containing nucleotide triphosphate hydrolases"/>
    <property type="match status" value="1"/>
</dbReference>
<keyword evidence="3" id="KW-1185">Reference proteome</keyword>
<sequence length="474" mass="54250">MLSNHNEILFHQHTAHITVKGTTTASTGKTVFLNSLLNRDNITSSDQIVHDQLSTSKLYISNQHIDTLHLNFYIKREGIDNTKINEFSKESKVHIIVYDVTNRESYEGAKLIGQTNLSGGGNTLTLIAIGMKCDLKDKRVVSRLEGRALTTSTIGYHSQFDISDRTCPPATRDAIFHLIIKLFNKDRLQTINNYTKLNINCIKRHSLSTNPPSSKPSSSSSSSSSGMIPQSLFKRVFGYKVLAKHIFRMVRKIHRDLGLRSARLRMPDPQVWFSSPQLIPMVRYRIKHGYSQVAIKENSFEFKSFLHTNKDFDLFKQCYQEDIQRFNSMSFSLNSSIKNHNLVINDACIGGSVEIVDFLIEQEHDVTERGFMLAVAFGHHNLVAYMVDNCRIVDSNPIGVIQDALIIAKHYRHDDLVSYLESIQSAQYIANQYQPSLPPPPKYQPSPLKHPRSFLERFLQLFQRNHSFITYNYH</sequence>
<dbReference type="Proteomes" id="UP000007797">
    <property type="component" value="Unassembled WGS sequence"/>
</dbReference>
<reference evidence="3" key="1">
    <citation type="journal article" date="2011" name="Genome Res.">
        <title>Phylogeny-wide analysis of social amoeba genomes highlights ancient origins for complex intercellular communication.</title>
        <authorList>
            <person name="Heidel A.J."/>
            <person name="Lawal H.M."/>
            <person name="Felder M."/>
            <person name="Schilde C."/>
            <person name="Helps N.R."/>
            <person name="Tunggal B."/>
            <person name="Rivero F."/>
            <person name="John U."/>
            <person name="Schleicher M."/>
            <person name="Eichinger L."/>
            <person name="Platzer M."/>
            <person name="Noegel A.A."/>
            <person name="Schaap P."/>
            <person name="Gloeckner G."/>
        </authorList>
    </citation>
    <scope>NUCLEOTIDE SEQUENCE [LARGE SCALE GENOMIC DNA]</scope>
    <source>
        <strain evidence="3">SH3</strain>
    </source>
</reference>
<dbReference type="SMART" id="SM00173">
    <property type="entry name" value="RAS"/>
    <property type="match status" value="1"/>
</dbReference>
<proteinExistence type="predicted"/>
<dbReference type="AlphaFoldDB" id="F4PMM9"/>
<dbReference type="GeneID" id="14874868"/>
<protein>
    <submittedName>
        <fullName evidence="2">Uncharacterized protein</fullName>
    </submittedName>
</protein>
<dbReference type="InterPro" id="IPR001806">
    <property type="entry name" value="Small_GTPase"/>
</dbReference>
<dbReference type="KEGG" id="dfa:DFA_04956"/>
<dbReference type="GO" id="GO:0003924">
    <property type="term" value="F:GTPase activity"/>
    <property type="evidence" value="ECO:0007669"/>
    <property type="project" value="InterPro"/>
</dbReference>
<dbReference type="InterPro" id="IPR027417">
    <property type="entry name" value="P-loop_NTPase"/>
</dbReference>
<organism evidence="2 3">
    <name type="scientific">Cavenderia fasciculata</name>
    <name type="common">Slime mold</name>
    <name type="synonym">Dictyostelium fasciculatum</name>
    <dbReference type="NCBI Taxonomy" id="261658"/>
    <lineage>
        <taxon>Eukaryota</taxon>
        <taxon>Amoebozoa</taxon>
        <taxon>Evosea</taxon>
        <taxon>Eumycetozoa</taxon>
        <taxon>Dictyostelia</taxon>
        <taxon>Acytosteliales</taxon>
        <taxon>Cavenderiaceae</taxon>
        <taxon>Cavenderia</taxon>
    </lineage>
</organism>
<dbReference type="SUPFAM" id="SSF48403">
    <property type="entry name" value="Ankyrin repeat"/>
    <property type="match status" value="1"/>
</dbReference>
<dbReference type="OrthoDB" id="24374at2759"/>
<dbReference type="GO" id="GO:0005525">
    <property type="term" value="F:GTP binding"/>
    <property type="evidence" value="ECO:0007669"/>
    <property type="project" value="InterPro"/>
</dbReference>
<dbReference type="RefSeq" id="XP_004360677.1">
    <property type="nucleotide sequence ID" value="XM_004360620.1"/>
</dbReference>
<evidence type="ECO:0000256" key="1">
    <source>
        <dbReference type="SAM" id="MobiDB-lite"/>
    </source>
</evidence>
<dbReference type="EMBL" id="GL883008">
    <property type="protein sequence ID" value="EGG22826.1"/>
    <property type="molecule type" value="Genomic_DNA"/>
</dbReference>
<accession>F4PMM9</accession>
<dbReference type="SUPFAM" id="SSF52540">
    <property type="entry name" value="P-loop containing nucleoside triphosphate hydrolases"/>
    <property type="match status" value="1"/>
</dbReference>
<name>F4PMM9_CACFS</name>
<dbReference type="Pfam" id="PF00071">
    <property type="entry name" value="Ras"/>
    <property type="match status" value="1"/>
</dbReference>
<feature type="region of interest" description="Disordered" evidence="1">
    <location>
        <begin position="205"/>
        <end position="227"/>
    </location>
</feature>
<gene>
    <name evidence="2" type="ORF">DFA_04956</name>
</gene>
<dbReference type="Gene3D" id="1.25.40.20">
    <property type="entry name" value="Ankyrin repeat-containing domain"/>
    <property type="match status" value="1"/>
</dbReference>
<evidence type="ECO:0000313" key="2">
    <source>
        <dbReference type="EMBL" id="EGG22826.1"/>
    </source>
</evidence>
<dbReference type="InterPro" id="IPR036770">
    <property type="entry name" value="Ankyrin_rpt-contain_sf"/>
</dbReference>
<evidence type="ECO:0000313" key="3">
    <source>
        <dbReference type="Proteomes" id="UP000007797"/>
    </source>
</evidence>
<feature type="compositionally biased region" description="Low complexity" evidence="1">
    <location>
        <begin position="207"/>
        <end position="227"/>
    </location>
</feature>